<gene>
    <name evidence="1" type="ORF">LOK49_LG15G01092</name>
</gene>
<reference evidence="1 2" key="1">
    <citation type="journal article" date="2022" name="Plant J.">
        <title>Chromosome-level genome of Camellia lanceoleosa provides a valuable resource for understanding genome evolution and self-incompatibility.</title>
        <authorList>
            <person name="Gong W."/>
            <person name="Xiao S."/>
            <person name="Wang L."/>
            <person name="Liao Z."/>
            <person name="Chang Y."/>
            <person name="Mo W."/>
            <person name="Hu G."/>
            <person name="Li W."/>
            <person name="Zhao G."/>
            <person name="Zhu H."/>
            <person name="Hu X."/>
            <person name="Ji K."/>
            <person name="Xiang X."/>
            <person name="Song Q."/>
            <person name="Yuan D."/>
            <person name="Jin S."/>
            <person name="Zhang L."/>
        </authorList>
    </citation>
    <scope>NUCLEOTIDE SEQUENCE [LARGE SCALE GENOMIC DNA]</scope>
    <source>
        <strain evidence="1">SQ_2022a</strain>
    </source>
</reference>
<accession>A0ACC0F7C0</accession>
<proteinExistence type="predicted"/>
<organism evidence="1 2">
    <name type="scientific">Camellia lanceoleosa</name>
    <dbReference type="NCBI Taxonomy" id="1840588"/>
    <lineage>
        <taxon>Eukaryota</taxon>
        <taxon>Viridiplantae</taxon>
        <taxon>Streptophyta</taxon>
        <taxon>Embryophyta</taxon>
        <taxon>Tracheophyta</taxon>
        <taxon>Spermatophyta</taxon>
        <taxon>Magnoliopsida</taxon>
        <taxon>eudicotyledons</taxon>
        <taxon>Gunneridae</taxon>
        <taxon>Pentapetalae</taxon>
        <taxon>asterids</taxon>
        <taxon>Ericales</taxon>
        <taxon>Theaceae</taxon>
        <taxon>Camellia</taxon>
    </lineage>
</organism>
<evidence type="ECO:0000313" key="1">
    <source>
        <dbReference type="EMBL" id="KAI7983993.1"/>
    </source>
</evidence>
<sequence>MFDELLKSKFYSKCKSAIKLTKTRIDMIKRKRNAMEKFLRKDITDLLTTGLDVNAYGRTELVVLDTTFSSKEWSILMQQ</sequence>
<comment type="caution">
    <text evidence="1">The sequence shown here is derived from an EMBL/GenBank/DDBJ whole genome shotgun (WGS) entry which is preliminary data.</text>
</comment>
<dbReference type="EMBL" id="CM045768">
    <property type="protein sequence ID" value="KAI7983993.1"/>
    <property type="molecule type" value="Genomic_DNA"/>
</dbReference>
<name>A0ACC0F7C0_9ERIC</name>
<evidence type="ECO:0000313" key="2">
    <source>
        <dbReference type="Proteomes" id="UP001060215"/>
    </source>
</evidence>
<keyword evidence="2" id="KW-1185">Reference proteome</keyword>
<dbReference type="Proteomes" id="UP001060215">
    <property type="component" value="Chromosome 11"/>
</dbReference>
<protein>
    <submittedName>
        <fullName evidence="1">Uncharacterized protein</fullName>
    </submittedName>
</protein>